<evidence type="ECO:0000256" key="4">
    <source>
        <dbReference type="ARBA" id="ARBA00022833"/>
    </source>
</evidence>
<evidence type="ECO:0000256" key="8">
    <source>
        <dbReference type="SAM" id="MobiDB-lite"/>
    </source>
</evidence>
<evidence type="ECO:0000259" key="9">
    <source>
        <dbReference type="PROSITE" id="PS50157"/>
    </source>
</evidence>
<evidence type="ECO:0000256" key="5">
    <source>
        <dbReference type="ARBA" id="ARBA00023242"/>
    </source>
</evidence>
<evidence type="ECO:0000256" key="1">
    <source>
        <dbReference type="ARBA" id="ARBA00022723"/>
    </source>
</evidence>
<evidence type="ECO:0000256" key="3">
    <source>
        <dbReference type="ARBA" id="ARBA00022771"/>
    </source>
</evidence>
<evidence type="ECO:0000313" key="11">
    <source>
        <dbReference type="RefSeq" id="XP_017783689.1"/>
    </source>
</evidence>
<proteinExistence type="inferred from homology"/>
<dbReference type="PANTHER" id="PTHR24388">
    <property type="entry name" value="ZINC FINGER PROTEIN"/>
    <property type="match status" value="1"/>
</dbReference>
<dbReference type="SMART" id="SM00355">
    <property type="entry name" value="ZnF_C2H2"/>
    <property type="match status" value="4"/>
</dbReference>
<evidence type="ECO:0000313" key="10">
    <source>
        <dbReference type="Proteomes" id="UP000695000"/>
    </source>
</evidence>
<dbReference type="PROSITE" id="PS00028">
    <property type="entry name" value="ZINC_FINGER_C2H2_1"/>
    <property type="match status" value="2"/>
</dbReference>
<sequence length="513" mass="57619">MAKQLRKRKAVNYKETDDYYINGKKSPPVVVKSEPDSPSRVIPDVLYAEDGSVFYPCKNCCRAFSNKDDMEKHDEVCASGGRSTPSPFSKSPASNKENDDEGNNNEPQNTPKRKKKQELNNNKTKMSANRKSHKSAGEATNVITTGSASENIYTLNENMRTSVLKIIKEALKNSPMTLESDENNAIILKTKPTDKLPSIKITSKNLNANCVEVKTVMMDRTASEVIPDVNEIVDSIFKTNKNTSKNKTSLMDEITGELIAGDSSKRHNANCVEVTTVKMDESASETIPDGAEVVNSIYKLRKKEPSSKKNTSKSLNAKCVEVKKAKKNGADCKVIPDVTEIMDSIFGSSKNEADSEEVIEPETKTIKSSPKSVTRTVTENVEEQDMGEIVIDDDEVEGTIVLEDLDIHICKQCGTVFHSLDDLVNHDKYEHRNVKKKYPPNELEKFNALYKAAEDKKCPICSKVIVSKQAWPRHLQTHSDVLKFQCRICKRKFTRNDHRKLHEKRHIVNTEFL</sequence>
<dbReference type="InterPro" id="IPR013087">
    <property type="entry name" value="Znf_C2H2_type"/>
</dbReference>
<keyword evidence="2" id="KW-0677">Repeat</keyword>
<dbReference type="Proteomes" id="UP000695000">
    <property type="component" value="Unplaced"/>
</dbReference>
<keyword evidence="3 7" id="KW-0863">Zinc-finger</keyword>
<keyword evidence="4" id="KW-0862">Zinc</keyword>
<dbReference type="RefSeq" id="XP_017783689.1">
    <property type="nucleotide sequence ID" value="XM_017928200.1"/>
</dbReference>
<feature type="region of interest" description="Disordered" evidence="8">
    <location>
        <begin position="75"/>
        <end position="141"/>
    </location>
</feature>
<feature type="domain" description="C2H2-type" evidence="9">
    <location>
        <begin position="55"/>
        <end position="83"/>
    </location>
</feature>
<organism evidence="10 11">
    <name type="scientific">Nicrophorus vespilloides</name>
    <name type="common">Boreal carrion beetle</name>
    <dbReference type="NCBI Taxonomy" id="110193"/>
    <lineage>
        <taxon>Eukaryota</taxon>
        <taxon>Metazoa</taxon>
        <taxon>Ecdysozoa</taxon>
        <taxon>Arthropoda</taxon>
        <taxon>Hexapoda</taxon>
        <taxon>Insecta</taxon>
        <taxon>Pterygota</taxon>
        <taxon>Neoptera</taxon>
        <taxon>Endopterygota</taxon>
        <taxon>Coleoptera</taxon>
        <taxon>Polyphaga</taxon>
        <taxon>Staphyliniformia</taxon>
        <taxon>Silphidae</taxon>
        <taxon>Nicrophorinae</taxon>
        <taxon>Nicrophorus</taxon>
    </lineage>
</organism>
<dbReference type="GeneID" id="108567620"/>
<evidence type="ECO:0000256" key="6">
    <source>
        <dbReference type="ARBA" id="ARBA00037948"/>
    </source>
</evidence>
<dbReference type="SUPFAM" id="SSF57667">
    <property type="entry name" value="beta-beta-alpha zinc fingers"/>
    <property type="match status" value="1"/>
</dbReference>
<name>A0ABM1NA39_NICVS</name>
<dbReference type="PROSITE" id="PS50157">
    <property type="entry name" value="ZINC_FINGER_C2H2_2"/>
    <property type="match status" value="3"/>
</dbReference>
<reference evidence="11" key="1">
    <citation type="submission" date="2025-08" db="UniProtKB">
        <authorList>
            <consortium name="RefSeq"/>
        </authorList>
    </citation>
    <scope>IDENTIFICATION</scope>
    <source>
        <tissue evidence="11">Whole Larva</tissue>
    </source>
</reference>
<dbReference type="InterPro" id="IPR036236">
    <property type="entry name" value="Znf_C2H2_sf"/>
</dbReference>
<dbReference type="PANTHER" id="PTHR24388:SF104">
    <property type="entry name" value="AT-RICH BINDING PROTEIN-RELATED"/>
    <property type="match status" value="1"/>
</dbReference>
<feature type="domain" description="C2H2-type" evidence="9">
    <location>
        <begin position="484"/>
        <end position="511"/>
    </location>
</feature>
<dbReference type="Gene3D" id="3.30.160.60">
    <property type="entry name" value="Classic Zinc Finger"/>
    <property type="match status" value="1"/>
</dbReference>
<accession>A0ABM1NA39</accession>
<keyword evidence="10" id="KW-1185">Reference proteome</keyword>
<protein>
    <submittedName>
        <fullName evidence="11">Cell wall integrity transcriptional regulator CAS5-like</fullName>
    </submittedName>
</protein>
<comment type="similarity">
    <text evidence="6">Belongs to the snail C2H2-type zinc-finger protein family.</text>
</comment>
<gene>
    <name evidence="11" type="primary">LOC108567620</name>
</gene>
<keyword evidence="5" id="KW-0539">Nucleus</keyword>
<evidence type="ECO:0000256" key="2">
    <source>
        <dbReference type="ARBA" id="ARBA00022737"/>
    </source>
</evidence>
<evidence type="ECO:0000256" key="7">
    <source>
        <dbReference type="PROSITE-ProRule" id="PRU00042"/>
    </source>
</evidence>
<feature type="domain" description="C2H2-type" evidence="9">
    <location>
        <begin position="408"/>
        <end position="436"/>
    </location>
</feature>
<dbReference type="InterPro" id="IPR050527">
    <property type="entry name" value="Snail/Krueppel_Znf"/>
</dbReference>
<feature type="compositionally biased region" description="Polar residues" evidence="8">
    <location>
        <begin position="81"/>
        <end position="94"/>
    </location>
</feature>
<keyword evidence="1" id="KW-0479">Metal-binding</keyword>